<evidence type="ECO:0000313" key="16">
    <source>
        <dbReference type="EMBL" id="SEH38734.1"/>
    </source>
</evidence>
<dbReference type="AlphaFoldDB" id="A0A1H6HT33"/>
<evidence type="ECO:0000256" key="10">
    <source>
        <dbReference type="HAMAP-Rule" id="MF_00920"/>
    </source>
</evidence>
<dbReference type="GO" id="GO:0005886">
    <property type="term" value="C:plasma membrane"/>
    <property type="evidence" value="ECO:0007669"/>
    <property type="project" value="UniProtKB-SubCell"/>
</dbReference>
<sequence>MSKRITDSHPAGGRWRGFVAALLLLALPGAALAQEAATAAAAPGRLAQVWTDLASLAEPGRIDPLSLGLGVVLALLAMVLQVVATRRMLGRALSELTRLGDSTERLLKGVLAEPDGIQAWIGEREVRSRGLTALLDLSDAALPGFAAVLARLTPQDSARLDLAVRRLRGEGQPFEMELSLRDGGRRIRVAGLCPSRSEARVPVALLLLNDLTPDLTAETAPTASATAAVDVLRPELLDELLAVPAQPVPAEADGWFGRMKAGLAKSSSRLTQGLGDLFTKRKLDDEALEDLEDLLITADLGVNTAAKVTGLLSKTRLGQDITADEIKTILADEITRILEPVAKPLEIDPARKPHVVLVVGVNGAGKTTTIGKLAMQHKQAGRTVTLAAGDTFRAAAVEQLKVWGERTGCPVIARDTGADPAALAFDAVTQSRQQGDDLLFIDTAGRLQNKTDLMAELGKVVRSIKKVDETAPHSVLLVLDSTVGQNAHSQVETFGEMVNVTGLVLTKLDGTARGGVLVALAEKFGLPVHAIGVGEQAADLRPFEARAFANSLVGLD</sequence>
<keyword evidence="12" id="KW-0732">Signal</keyword>
<keyword evidence="8 10" id="KW-0675">Receptor</keyword>
<dbReference type="GO" id="GO:0006614">
    <property type="term" value="P:SRP-dependent cotranslational protein targeting to membrane"/>
    <property type="evidence" value="ECO:0007669"/>
    <property type="project" value="InterPro"/>
</dbReference>
<comment type="subunit">
    <text evidence="10">Part of the signal recognition particle protein translocation system, which is composed of SRP and FtsY. SRP is a ribonucleoprotein composed of Ffh and a 4.5S RNA molecule.</text>
</comment>
<keyword evidence="11" id="KW-1133">Transmembrane helix</keyword>
<dbReference type="InterPro" id="IPR036225">
    <property type="entry name" value="SRP/SRP_N"/>
</dbReference>
<dbReference type="Gene3D" id="3.40.50.300">
    <property type="entry name" value="P-loop containing nucleotide triphosphate hydrolases"/>
    <property type="match status" value="1"/>
</dbReference>
<evidence type="ECO:0000256" key="1">
    <source>
        <dbReference type="ARBA" id="ARBA00004515"/>
    </source>
</evidence>
<dbReference type="FunFam" id="3.40.50.300:FF:000053">
    <property type="entry name" value="Signal recognition particle receptor FtsY"/>
    <property type="match status" value="1"/>
</dbReference>
<dbReference type="InterPro" id="IPR042101">
    <property type="entry name" value="SRP54_N_sf"/>
</dbReference>
<dbReference type="SMART" id="SM00963">
    <property type="entry name" value="SRP54_N"/>
    <property type="match status" value="1"/>
</dbReference>
<feature type="signal peptide" evidence="12">
    <location>
        <begin position="1"/>
        <end position="33"/>
    </location>
</feature>
<keyword evidence="2 10" id="KW-1003">Cell membrane</keyword>
<dbReference type="GO" id="GO:0005047">
    <property type="term" value="F:signal recognition particle binding"/>
    <property type="evidence" value="ECO:0007669"/>
    <property type="project" value="TreeGrafter"/>
</dbReference>
<reference evidence="17" key="1">
    <citation type="submission" date="2016-10" db="EMBL/GenBank/DDBJ databases">
        <authorList>
            <person name="Varghese N."/>
            <person name="Submissions S."/>
        </authorList>
    </citation>
    <scope>NUCLEOTIDE SEQUENCE [LARGE SCALE GENOMIC DNA]</scope>
    <source>
        <strain evidence="17">DSM 13234</strain>
    </source>
</reference>
<dbReference type="GO" id="GO:0005737">
    <property type="term" value="C:cytoplasm"/>
    <property type="evidence" value="ECO:0007669"/>
    <property type="project" value="UniProtKB-SubCell"/>
</dbReference>
<feature type="domain" description="AAA+ ATPase" evidence="13">
    <location>
        <begin position="352"/>
        <end position="554"/>
    </location>
</feature>
<evidence type="ECO:0000256" key="2">
    <source>
        <dbReference type="ARBA" id="ARBA00022475"/>
    </source>
</evidence>
<dbReference type="GO" id="GO:0003924">
    <property type="term" value="F:GTPase activity"/>
    <property type="evidence" value="ECO:0007669"/>
    <property type="project" value="UniProtKB-UniRule"/>
</dbReference>
<feature type="transmembrane region" description="Helical" evidence="11">
    <location>
        <begin position="65"/>
        <end position="84"/>
    </location>
</feature>
<dbReference type="InterPro" id="IPR004390">
    <property type="entry name" value="SR_rcpt_FtsY"/>
</dbReference>
<evidence type="ECO:0000256" key="11">
    <source>
        <dbReference type="SAM" id="Phobius"/>
    </source>
</evidence>
<comment type="similarity">
    <text evidence="10">Belongs to the GTP-binding SRP family. FtsY subfamily.</text>
</comment>
<evidence type="ECO:0000256" key="9">
    <source>
        <dbReference type="ARBA" id="ARBA00048027"/>
    </source>
</evidence>
<organism evidence="16 17">
    <name type="scientific">Magnetospirillum fulvum</name>
    <name type="common">Rhodospirillum fulvum</name>
    <dbReference type="NCBI Taxonomy" id="1082"/>
    <lineage>
        <taxon>Bacteria</taxon>
        <taxon>Pseudomonadati</taxon>
        <taxon>Pseudomonadota</taxon>
        <taxon>Alphaproteobacteria</taxon>
        <taxon>Rhodospirillales</taxon>
        <taxon>Rhodospirillaceae</taxon>
        <taxon>Magnetospirillum</taxon>
    </lineage>
</organism>
<keyword evidence="7 10" id="KW-0472">Membrane</keyword>
<evidence type="ECO:0000256" key="3">
    <source>
        <dbReference type="ARBA" id="ARBA00022490"/>
    </source>
</evidence>
<dbReference type="PANTHER" id="PTHR43134:SF1">
    <property type="entry name" value="SIGNAL RECOGNITION PARTICLE RECEPTOR SUBUNIT ALPHA"/>
    <property type="match status" value="1"/>
</dbReference>
<dbReference type="InterPro" id="IPR000897">
    <property type="entry name" value="SRP54_GTPase_dom"/>
</dbReference>
<proteinExistence type="inferred from homology"/>
<feature type="domain" description="SRP54-type proteins GTP-binding" evidence="14">
    <location>
        <begin position="353"/>
        <end position="554"/>
    </location>
</feature>
<comment type="subcellular location">
    <subcellularLocation>
        <location evidence="1">Cell inner membrane</location>
        <topology evidence="1">Peripheral membrane protein</topology>
        <orientation evidence="1">Cytoplasmic side</orientation>
    </subcellularLocation>
    <subcellularLocation>
        <location evidence="10">Cell membrane</location>
        <topology evidence="10">Peripheral membrane protein</topology>
        <orientation evidence="10">Cytoplasmic side</orientation>
    </subcellularLocation>
    <subcellularLocation>
        <location evidence="10">Cytoplasm</location>
    </subcellularLocation>
</comment>
<dbReference type="Pfam" id="PF02881">
    <property type="entry name" value="SRP54_N"/>
    <property type="match status" value="1"/>
</dbReference>
<dbReference type="Proteomes" id="UP000182983">
    <property type="component" value="Unassembled WGS sequence"/>
</dbReference>
<accession>A0A1H6HT33</accession>
<keyword evidence="5 10" id="KW-0378">Hydrolase</keyword>
<dbReference type="NCBIfam" id="TIGR00064">
    <property type="entry name" value="ftsY"/>
    <property type="match status" value="1"/>
</dbReference>
<dbReference type="EMBL" id="FNWO01000007">
    <property type="protein sequence ID" value="SEH38734.1"/>
    <property type="molecule type" value="Genomic_DNA"/>
</dbReference>
<feature type="binding site" evidence="10">
    <location>
        <begin position="506"/>
        <end position="509"/>
    </location>
    <ligand>
        <name>GTP</name>
        <dbReference type="ChEBI" id="CHEBI:37565"/>
    </ligand>
</feature>
<dbReference type="InterPro" id="IPR003593">
    <property type="entry name" value="AAA+_ATPase"/>
</dbReference>
<evidence type="ECO:0000256" key="6">
    <source>
        <dbReference type="ARBA" id="ARBA00023134"/>
    </source>
</evidence>
<feature type="domain" description="Signal recognition particle SRP54 helical bundle" evidence="15">
    <location>
        <begin position="259"/>
        <end position="338"/>
    </location>
</feature>
<keyword evidence="3 10" id="KW-0963">Cytoplasm</keyword>
<evidence type="ECO:0000259" key="15">
    <source>
        <dbReference type="SMART" id="SM00963"/>
    </source>
</evidence>
<gene>
    <name evidence="10" type="primary">ftsY</name>
    <name evidence="16" type="ORF">SAMN04244559_02087</name>
</gene>
<dbReference type="EC" id="3.6.5.4" evidence="10"/>
<dbReference type="InterPro" id="IPR013822">
    <property type="entry name" value="Signal_recog_particl_SRP54_hlx"/>
</dbReference>
<keyword evidence="17" id="KW-1185">Reference proteome</keyword>
<dbReference type="Pfam" id="PF00448">
    <property type="entry name" value="SRP54"/>
    <property type="match status" value="1"/>
</dbReference>
<dbReference type="InterPro" id="IPR027417">
    <property type="entry name" value="P-loop_NTPase"/>
</dbReference>
<evidence type="ECO:0000256" key="8">
    <source>
        <dbReference type="ARBA" id="ARBA00023170"/>
    </source>
</evidence>
<dbReference type="SMART" id="SM00382">
    <property type="entry name" value="AAA"/>
    <property type="match status" value="1"/>
</dbReference>
<evidence type="ECO:0000256" key="12">
    <source>
        <dbReference type="SAM" id="SignalP"/>
    </source>
</evidence>
<dbReference type="RefSeq" id="WP_425283708.1">
    <property type="nucleotide sequence ID" value="NZ_FNWO01000007.1"/>
</dbReference>
<evidence type="ECO:0000256" key="4">
    <source>
        <dbReference type="ARBA" id="ARBA00022741"/>
    </source>
</evidence>
<comment type="catalytic activity">
    <reaction evidence="9 10">
        <text>GTP + H2O = GDP + phosphate + H(+)</text>
        <dbReference type="Rhea" id="RHEA:19669"/>
        <dbReference type="ChEBI" id="CHEBI:15377"/>
        <dbReference type="ChEBI" id="CHEBI:15378"/>
        <dbReference type="ChEBI" id="CHEBI:37565"/>
        <dbReference type="ChEBI" id="CHEBI:43474"/>
        <dbReference type="ChEBI" id="CHEBI:58189"/>
        <dbReference type="EC" id="3.6.5.4"/>
    </reaction>
</comment>
<dbReference type="SUPFAM" id="SSF47364">
    <property type="entry name" value="Domain of the SRP/SRP receptor G-proteins"/>
    <property type="match status" value="1"/>
</dbReference>
<name>A0A1H6HT33_MAGFU</name>
<evidence type="ECO:0000256" key="7">
    <source>
        <dbReference type="ARBA" id="ARBA00023136"/>
    </source>
</evidence>
<keyword evidence="4 10" id="KW-0547">Nucleotide-binding</keyword>
<evidence type="ECO:0000313" key="17">
    <source>
        <dbReference type="Proteomes" id="UP000182983"/>
    </source>
</evidence>
<dbReference type="GO" id="GO:0005525">
    <property type="term" value="F:GTP binding"/>
    <property type="evidence" value="ECO:0007669"/>
    <property type="project" value="UniProtKB-UniRule"/>
</dbReference>
<dbReference type="PANTHER" id="PTHR43134">
    <property type="entry name" value="SIGNAL RECOGNITION PARTICLE RECEPTOR SUBUNIT ALPHA"/>
    <property type="match status" value="1"/>
</dbReference>
<dbReference type="SUPFAM" id="SSF52540">
    <property type="entry name" value="P-loop containing nucleoside triphosphate hydrolases"/>
    <property type="match status" value="1"/>
</dbReference>
<dbReference type="CDD" id="cd17874">
    <property type="entry name" value="FtsY"/>
    <property type="match status" value="1"/>
</dbReference>
<evidence type="ECO:0000259" key="14">
    <source>
        <dbReference type="SMART" id="SM00962"/>
    </source>
</evidence>
<feature type="chain" id="PRO_5010274638" description="Signal recognition particle receptor FtsY" evidence="12">
    <location>
        <begin position="34"/>
        <end position="556"/>
    </location>
</feature>
<dbReference type="Gene3D" id="1.20.120.140">
    <property type="entry name" value="Signal recognition particle SRP54, nucleotide-binding domain"/>
    <property type="match status" value="1"/>
</dbReference>
<dbReference type="SMART" id="SM00962">
    <property type="entry name" value="SRP54"/>
    <property type="match status" value="1"/>
</dbReference>
<evidence type="ECO:0000256" key="5">
    <source>
        <dbReference type="ARBA" id="ARBA00022801"/>
    </source>
</evidence>
<protein>
    <recommendedName>
        <fullName evidence="10">Signal recognition particle receptor FtsY</fullName>
        <shortName evidence="10">SRP receptor</shortName>
        <ecNumber evidence="10">3.6.5.4</ecNumber>
    </recommendedName>
</protein>
<comment type="function">
    <text evidence="10">Involved in targeting and insertion of nascent membrane proteins into the cytoplasmic membrane. Acts as a receptor for the complex formed by the signal recognition particle (SRP) and the ribosome-nascent chain (RNC). Interaction with SRP-RNC leads to the transfer of the RNC complex to the Sec translocase for insertion into the membrane, the hydrolysis of GTP by both Ffh and FtsY, and the dissociation of the SRP-FtsY complex into the individual components.</text>
</comment>
<feature type="binding site" evidence="10">
    <location>
        <begin position="442"/>
        <end position="446"/>
    </location>
    <ligand>
        <name>GTP</name>
        <dbReference type="ChEBI" id="CHEBI:37565"/>
    </ligand>
</feature>
<feature type="binding site" evidence="10">
    <location>
        <begin position="360"/>
        <end position="367"/>
    </location>
    <ligand>
        <name>GTP</name>
        <dbReference type="ChEBI" id="CHEBI:37565"/>
    </ligand>
</feature>
<keyword evidence="6 10" id="KW-0342">GTP-binding</keyword>
<evidence type="ECO:0000259" key="13">
    <source>
        <dbReference type="SMART" id="SM00382"/>
    </source>
</evidence>
<dbReference type="HAMAP" id="MF_00920">
    <property type="entry name" value="FtsY"/>
    <property type="match status" value="1"/>
</dbReference>
<keyword evidence="11" id="KW-0812">Transmembrane</keyword>